<keyword evidence="7" id="KW-1185">Reference proteome</keyword>
<keyword evidence="3" id="KW-0804">Transcription</keyword>
<dbReference type="PROSITE" id="PS50977">
    <property type="entry name" value="HTH_TETR_2"/>
    <property type="match status" value="1"/>
</dbReference>
<dbReference type="PRINTS" id="PR00455">
    <property type="entry name" value="HTHTETR"/>
</dbReference>
<dbReference type="InterPro" id="IPR050109">
    <property type="entry name" value="HTH-type_TetR-like_transc_reg"/>
</dbReference>
<dbReference type="Pfam" id="PF21943">
    <property type="entry name" value="TetR_C_46"/>
    <property type="match status" value="1"/>
</dbReference>
<dbReference type="Gene3D" id="1.10.357.10">
    <property type="entry name" value="Tetracycline Repressor, domain 2"/>
    <property type="match status" value="1"/>
</dbReference>
<evidence type="ECO:0000313" key="7">
    <source>
        <dbReference type="Proteomes" id="UP000002785"/>
    </source>
</evidence>
<evidence type="ECO:0000256" key="4">
    <source>
        <dbReference type="PROSITE-ProRule" id="PRU00335"/>
    </source>
</evidence>
<evidence type="ECO:0000313" key="6">
    <source>
        <dbReference type="EMBL" id="EDY55084.2"/>
    </source>
</evidence>
<dbReference type="PANTHER" id="PTHR30055">
    <property type="entry name" value="HTH-TYPE TRANSCRIPTIONAL REGULATOR RUTR"/>
    <property type="match status" value="1"/>
</dbReference>
<evidence type="ECO:0000256" key="1">
    <source>
        <dbReference type="ARBA" id="ARBA00023015"/>
    </source>
</evidence>
<dbReference type="GO" id="GO:0003700">
    <property type="term" value="F:DNA-binding transcription factor activity"/>
    <property type="evidence" value="ECO:0007669"/>
    <property type="project" value="TreeGrafter"/>
</dbReference>
<dbReference type="GO" id="GO:0000976">
    <property type="term" value="F:transcription cis-regulatory region binding"/>
    <property type="evidence" value="ECO:0007669"/>
    <property type="project" value="TreeGrafter"/>
</dbReference>
<dbReference type="AlphaFoldDB" id="B5HQH9"/>
<feature type="DNA-binding region" description="H-T-H motif" evidence="4">
    <location>
        <begin position="37"/>
        <end position="56"/>
    </location>
</feature>
<organism evidence="6 7">
    <name type="scientific">Streptomyces sviceus (strain ATCC 29083 / DSM 924 / JCM 4929 / NBRC 13980 / NCIMB 11184 / NRRL 5439 / UC 5370)</name>
    <dbReference type="NCBI Taxonomy" id="463191"/>
    <lineage>
        <taxon>Bacteria</taxon>
        <taxon>Bacillati</taxon>
        <taxon>Actinomycetota</taxon>
        <taxon>Actinomycetes</taxon>
        <taxon>Kitasatosporales</taxon>
        <taxon>Streptomycetaceae</taxon>
        <taxon>Streptomyces</taxon>
    </lineage>
</organism>
<dbReference type="SUPFAM" id="SSF46689">
    <property type="entry name" value="Homeodomain-like"/>
    <property type="match status" value="1"/>
</dbReference>
<reference evidence="6" key="1">
    <citation type="submission" date="2009-10" db="EMBL/GenBank/DDBJ databases">
        <title>The genome sequence of Streptomyces sviceus strain ATCC 29083.</title>
        <authorList>
            <consortium name="The Broad Institute Genome Sequencing Platform"/>
            <consortium name="Broad Institute Microbial Sequencing Center"/>
            <person name="Fischbach M."/>
            <person name="Godfrey P."/>
            <person name="Ward D."/>
            <person name="Young S."/>
            <person name="Zeng Q."/>
            <person name="Koehrsen M."/>
            <person name="Alvarado L."/>
            <person name="Berlin A.M."/>
            <person name="Bochicchio J."/>
            <person name="Borenstein D."/>
            <person name="Chapman S.B."/>
            <person name="Chen Z."/>
            <person name="Engels R."/>
            <person name="Freedman E."/>
            <person name="Gellesch M."/>
            <person name="Goldberg J."/>
            <person name="Griggs A."/>
            <person name="Gujja S."/>
            <person name="Heilman E.R."/>
            <person name="Heiman D.I."/>
            <person name="Hepburn T.A."/>
            <person name="Howarth C."/>
            <person name="Jen D."/>
            <person name="Larson L."/>
            <person name="Lewis B."/>
            <person name="Mehta T."/>
            <person name="Park D."/>
            <person name="Pearson M."/>
            <person name="Richards J."/>
            <person name="Roberts A."/>
            <person name="Saif S."/>
            <person name="Shea T.D."/>
            <person name="Shenoy N."/>
            <person name="Sisk P."/>
            <person name="Stolte C."/>
            <person name="Sykes S.N."/>
            <person name="Thomson T."/>
            <person name="Walk T."/>
            <person name="White J."/>
            <person name="Yandava C."/>
            <person name="Straight P."/>
            <person name="Clardy J."/>
            <person name="Hung D."/>
            <person name="Kolter R."/>
            <person name="Mekalanos J."/>
            <person name="Walker S."/>
            <person name="Walsh C.T."/>
            <person name="Wieland-Brown L.C."/>
            <person name="Haas B."/>
            <person name="Nusbaum C."/>
            <person name="Birren B."/>
        </authorList>
    </citation>
    <scope>NUCLEOTIDE SEQUENCE [LARGE SCALE GENOMIC DNA]</scope>
    <source>
        <strain evidence="6">ATCC 29083</strain>
    </source>
</reference>
<dbReference type="InterPro" id="IPR054129">
    <property type="entry name" value="DesT_TetR_C"/>
</dbReference>
<proteinExistence type="predicted"/>
<dbReference type="FunFam" id="1.10.10.60:FF:000141">
    <property type="entry name" value="TetR family transcriptional regulator"/>
    <property type="match status" value="1"/>
</dbReference>
<gene>
    <name evidence="6" type="ORF">SSEG_01664</name>
</gene>
<dbReference type="Pfam" id="PF00440">
    <property type="entry name" value="TetR_N"/>
    <property type="match status" value="1"/>
</dbReference>
<dbReference type="eggNOG" id="COG1309">
    <property type="taxonomic scope" value="Bacteria"/>
</dbReference>
<evidence type="ECO:0000259" key="5">
    <source>
        <dbReference type="PROSITE" id="PS50977"/>
    </source>
</evidence>
<dbReference type="InterPro" id="IPR009057">
    <property type="entry name" value="Homeodomain-like_sf"/>
</dbReference>
<name>B5HQH9_STRX2</name>
<keyword evidence="2 4" id="KW-0238">DNA-binding</keyword>
<dbReference type="InterPro" id="IPR001647">
    <property type="entry name" value="HTH_TetR"/>
</dbReference>
<dbReference type="HOGENOM" id="CLU_069356_12_2_11"/>
<sequence length="226" mass="24494">MGMGVVKSKRMPRAVREQQMLDAAVEIFGQRGYMAASMDEIAELAGVSKPLVYLYLNSKEDLFTACIRREAAALTEAVRTGVRTELPADRQLWDGLLAFFTHTSQHPHGWSVLHLQARIHGEAFAAEVTAMREEIVAFVTHLIVVAAREAHRDPDLPEREVAGLAEALVGAAESLAAWANATAGVTARQSAATLMNFAWAGLGNMMEGRPWTLQDTPSGSAPLQVS</sequence>
<dbReference type="GO" id="GO:0045892">
    <property type="term" value="P:negative regulation of DNA-templated transcription"/>
    <property type="evidence" value="ECO:0007669"/>
    <property type="project" value="UniProtKB-ARBA"/>
</dbReference>
<feature type="domain" description="HTH tetR-type" evidence="5">
    <location>
        <begin position="14"/>
        <end position="74"/>
    </location>
</feature>
<dbReference type="EMBL" id="CM000951">
    <property type="protein sequence ID" value="EDY55084.2"/>
    <property type="molecule type" value="Genomic_DNA"/>
</dbReference>
<dbReference type="Proteomes" id="UP000002785">
    <property type="component" value="Chromosome"/>
</dbReference>
<accession>B5HQH9</accession>
<dbReference type="PANTHER" id="PTHR30055:SF158">
    <property type="entry name" value="POSSIBLE TRANSCRIPTIONAL REGULATORY PROTEIN (PROBABLY TETR-FAMILY)"/>
    <property type="match status" value="1"/>
</dbReference>
<keyword evidence="1" id="KW-0805">Transcription regulation</keyword>
<protein>
    <submittedName>
        <fullName evidence="6">TetR-family transcriptional regulator</fullName>
    </submittedName>
</protein>
<evidence type="ECO:0000256" key="2">
    <source>
        <dbReference type="ARBA" id="ARBA00023125"/>
    </source>
</evidence>
<evidence type="ECO:0000256" key="3">
    <source>
        <dbReference type="ARBA" id="ARBA00023163"/>
    </source>
</evidence>